<evidence type="ECO:0000313" key="2">
    <source>
        <dbReference type="Proteomes" id="UP000823561"/>
    </source>
</evidence>
<keyword evidence="2" id="KW-1185">Reference proteome</keyword>
<dbReference type="AlphaFoldDB" id="A0AAV6FKQ4"/>
<organism evidence="1 2">
    <name type="scientific">Alosa alosa</name>
    <name type="common">allis shad</name>
    <dbReference type="NCBI Taxonomy" id="278164"/>
    <lineage>
        <taxon>Eukaryota</taxon>
        <taxon>Metazoa</taxon>
        <taxon>Chordata</taxon>
        <taxon>Craniata</taxon>
        <taxon>Vertebrata</taxon>
        <taxon>Euteleostomi</taxon>
        <taxon>Actinopterygii</taxon>
        <taxon>Neopterygii</taxon>
        <taxon>Teleostei</taxon>
        <taxon>Clupei</taxon>
        <taxon>Clupeiformes</taxon>
        <taxon>Clupeoidei</taxon>
        <taxon>Clupeidae</taxon>
        <taxon>Alosa</taxon>
    </lineage>
</organism>
<proteinExistence type="predicted"/>
<name>A0AAV6FKQ4_9TELE</name>
<reference evidence="1" key="1">
    <citation type="submission" date="2020-10" db="EMBL/GenBank/DDBJ databases">
        <title>Chromosome-scale genome assembly of the Allis shad, Alosa alosa.</title>
        <authorList>
            <person name="Margot Z."/>
            <person name="Christophe K."/>
            <person name="Cabau C."/>
            <person name="Louis A."/>
            <person name="Berthelot C."/>
            <person name="Parey E."/>
            <person name="Roest Crollius H."/>
            <person name="Montfort J."/>
            <person name="Robinson-Rechavi M."/>
            <person name="Bucao C."/>
            <person name="Bouchez O."/>
            <person name="Gislard M."/>
            <person name="Lluch J."/>
            <person name="Milhes M."/>
            <person name="Lampietro C."/>
            <person name="Lopez Roques C."/>
            <person name="Donnadieu C."/>
            <person name="Braasch I."/>
            <person name="Desvignes T."/>
            <person name="Postlethwait J."/>
            <person name="Bobe J."/>
            <person name="Guiguen Y."/>
        </authorList>
    </citation>
    <scope>NUCLEOTIDE SEQUENCE</scope>
    <source>
        <strain evidence="1">M-15738</strain>
        <tissue evidence="1">Blood</tissue>
    </source>
</reference>
<gene>
    <name evidence="1" type="ORF">AALO_G00282850</name>
</gene>
<evidence type="ECO:0000313" key="1">
    <source>
        <dbReference type="EMBL" id="KAG5263125.1"/>
    </source>
</evidence>
<comment type="caution">
    <text evidence="1">The sequence shown here is derived from an EMBL/GenBank/DDBJ whole genome shotgun (WGS) entry which is preliminary data.</text>
</comment>
<accession>A0AAV6FKQ4</accession>
<protein>
    <recommendedName>
        <fullName evidence="3">Reverse transcriptase zinc-binding domain-containing protein</fullName>
    </recommendedName>
</protein>
<sequence>MWHDIIKFLGRKNVKSLLSPITHNPDFPACIGSPVFSVWREKEVHLVADLFKDNTLMSFQQIRELYDVPKTHFYGYLQIRHFIASLSNFSTARLPPTDPERFILERRSIEHFGSAFYSAVNASGEYEMTNIALKWERDLGTEYIEDAWKVALELIRSVSTCNRFRETQYKLLHRLHITPVVLHKMDRSVSPLCIKCHTQRATYYHCFWECKLISRFWTRVARILSETLEVEIKKDPCVFLVGLPSRQFQLSASKYTLLEKLLLIARKYIFHNWIKESPPTITQWYKEIFNFLPHERLQAIIKGRDERFLKIWSPFLDYLPQELGHLLRRGELTAFLSMKPTS</sequence>
<dbReference type="Proteomes" id="UP000823561">
    <property type="component" value="Chromosome 22"/>
</dbReference>
<dbReference type="EMBL" id="JADWDJ010000022">
    <property type="protein sequence ID" value="KAG5263125.1"/>
    <property type="molecule type" value="Genomic_DNA"/>
</dbReference>
<evidence type="ECO:0008006" key="3">
    <source>
        <dbReference type="Google" id="ProtNLM"/>
    </source>
</evidence>